<organism evidence="2 3">
    <name type="scientific">Stylonychia lemnae</name>
    <name type="common">Ciliate</name>
    <dbReference type="NCBI Taxonomy" id="5949"/>
    <lineage>
        <taxon>Eukaryota</taxon>
        <taxon>Sar</taxon>
        <taxon>Alveolata</taxon>
        <taxon>Ciliophora</taxon>
        <taxon>Intramacronucleata</taxon>
        <taxon>Spirotrichea</taxon>
        <taxon>Stichotrichia</taxon>
        <taxon>Sporadotrichida</taxon>
        <taxon>Oxytrichidae</taxon>
        <taxon>Stylonychinae</taxon>
        <taxon>Stylonychia</taxon>
    </lineage>
</organism>
<dbReference type="InParanoid" id="A0A078APC1"/>
<dbReference type="EMBL" id="CCKQ01011593">
    <property type="protein sequence ID" value="CDW83167.1"/>
    <property type="molecule type" value="Genomic_DNA"/>
</dbReference>
<evidence type="ECO:0000256" key="1">
    <source>
        <dbReference type="SAM" id="MobiDB-lite"/>
    </source>
</evidence>
<dbReference type="AlphaFoldDB" id="A0A078APC1"/>
<evidence type="ECO:0000313" key="2">
    <source>
        <dbReference type="EMBL" id="CDW83167.1"/>
    </source>
</evidence>
<keyword evidence="3" id="KW-1185">Reference proteome</keyword>
<name>A0A078APC1_STYLE</name>
<protein>
    <submittedName>
        <fullName evidence="2">Uncharacterized protein</fullName>
    </submittedName>
</protein>
<sequence>MIRKLNTSNVFLRPNEDVENAALESQINAEEYQKISEERKSISDQQRKMSHSQNQDRLEIKFEGSLGSGDLINQPTYSDGKKNEKPTRSYLESEIVRTGTNLHTLSQEFITFNSNLQNISQQHQDFSKQQDIKMLQLDKRLQNQEKISKNILENMKQLVDHTKIQESHNQRNEEIFEKILDQLKLINNNLVANMGPNIQYKKDLILG</sequence>
<evidence type="ECO:0000313" key="3">
    <source>
        <dbReference type="Proteomes" id="UP000039865"/>
    </source>
</evidence>
<reference evidence="2 3" key="1">
    <citation type="submission" date="2014-06" db="EMBL/GenBank/DDBJ databases">
        <authorList>
            <person name="Swart Estienne"/>
        </authorList>
    </citation>
    <scope>NUCLEOTIDE SEQUENCE [LARGE SCALE GENOMIC DNA]</scope>
    <source>
        <strain evidence="2 3">130c</strain>
    </source>
</reference>
<gene>
    <name evidence="2" type="primary">Contig5596.g5991</name>
    <name evidence="2" type="ORF">STYLEM_12208</name>
</gene>
<dbReference type="Proteomes" id="UP000039865">
    <property type="component" value="Unassembled WGS sequence"/>
</dbReference>
<accession>A0A078APC1</accession>
<feature type="region of interest" description="Disordered" evidence="1">
    <location>
        <begin position="69"/>
        <end position="88"/>
    </location>
</feature>
<proteinExistence type="predicted"/>